<comment type="function">
    <text evidence="16">Catalyzes the phosphorylation of pantothenate (Pan), the first step in CoA biosynthesis.</text>
</comment>
<comment type="catalytic activity">
    <reaction evidence="1 16">
        <text>(R)-pantothenate + ATP = (R)-4'-phosphopantothenate + ADP + H(+)</text>
        <dbReference type="Rhea" id="RHEA:16373"/>
        <dbReference type="ChEBI" id="CHEBI:10986"/>
        <dbReference type="ChEBI" id="CHEBI:15378"/>
        <dbReference type="ChEBI" id="CHEBI:29032"/>
        <dbReference type="ChEBI" id="CHEBI:30616"/>
        <dbReference type="ChEBI" id="CHEBI:456216"/>
        <dbReference type="EC" id="2.7.1.33"/>
    </reaction>
</comment>
<dbReference type="CDD" id="cd24015">
    <property type="entry name" value="ASKHA_NBD_PanK-III"/>
    <property type="match status" value="1"/>
</dbReference>
<dbReference type="Gene3D" id="3.30.420.40">
    <property type="match status" value="2"/>
</dbReference>
<keyword evidence="12 16" id="KW-0630">Potassium</keyword>
<dbReference type="Proteomes" id="UP000033203">
    <property type="component" value="Unassembled WGS sequence"/>
</dbReference>
<evidence type="ECO:0000256" key="11">
    <source>
        <dbReference type="ARBA" id="ARBA00022840"/>
    </source>
</evidence>
<evidence type="ECO:0000256" key="1">
    <source>
        <dbReference type="ARBA" id="ARBA00001206"/>
    </source>
</evidence>
<comment type="caution">
    <text evidence="17">The sequence shown here is derived from an EMBL/GenBank/DDBJ whole genome shotgun (WGS) entry which is preliminary data.</text>
</comment>
<proteinExistence type="inferred from homology"/>
<keyword evidence="16" id="KW-0479">Metal-binding</keyword>
<dbReference type="PATRIC" id="fig|1549858.7.peg.198"/>
<feature type="binding site" evidence="16">
    <location>
        <begin position="113"/>
        <end position="116"/>
    </location>
    <ligand>
        <name>substrate</name>
    </ligand>
</feature>
<dbReference type="InterPro" id="IPR004619">
    <property type="entry name" value="Type_III_PanK"/>
</dbReference>
<dbReference type="Pfam" id="PF03309">
    <property type="entry name" value="Pan_kinase"/>
    <property type="match status" value="1"/>
</dbReference>
<evidence type="ECO:0000313" key="18">
    <source>
        <dbReference type="Proteomes" id="UP000033203"/>
    </source>
</evidence>
<keyword evidence="9 16" id="KW-0547">Nucleotide-binding</keyword>
<comment type="cofactor">
    <cofactor evidence="2">
        <name>K(+)</name>
        <dbReference type="ChEBI" id="CHEBI:29103"/>
    </cofactor>
</comment>
<evidence type="ECO:0000256" key="4">
    <source>
        <dbReference type="ARBA" id="ARBA00005225"/>
    </source>
</evidence>
<dbReference type="GO" id="GO:0004594">
    <property type="term" value="F:pantothenate kinase activity"/>
    <property type="evidence" value="ECO:0007669"/>
    <property type="project" value="UniProtKB-UniRule"/>
</dbReference>
<keyword evidence="13 16" id="KW-0173">Coenzyme A biosynthesis</keyword>
<dbReference type="PANTHER" id="PTHR34265">
    <property type="entry name" value="TYPE III PANTOTHENATE KINASE"/>
    <property type="match status" value="1"/>
</dbReference>
<reference evidence="17 18" key="1">
    <citation type="submission" date="2015-01" db="EMBL/GenBank/DDBJ databases">
        <title>Genome of Sphingomonas taxi strain 30a.</title>
        <authorList>
            <person name="Eevers N."/>
            <person name="Van Hamme J."/>
            <person name="Bottos E."/>
            <person name="Weyens N."/>
            <person name="Vangronsveld J."/>
        </authorList>
    </citation>
    <scope>NUCLEOTIDE SEQUENCE [LARGE SCALE GENOMIC DNA]</scope>
    <source>
        <strain evidence="17 18">30a</strain>
    </source>
</reference>
<comment type="pathway">
    <text evidence="4 16">Cofactor biosynthesis; coenzyme A biosynthesis; CoA from (R)-pantothenate: step 1/5.</text>
</comment>
<dbReference type="AlphaFoldDB" id="A0A0D1MPN8"/>
<gene>
    <name evidence="16" type="primary">coaX</name>
    <name evidence="17" type="ORF">SR41_05070</name>
</gene>
<comment type="subcellular location">
    <subcellularLocation>
        <location evidence="3 16">Cytoplasm</location>
    </subcellularLocation>
</comment>
<dbReference type="EC" id="2.7.1.33" evidence="6 16"/>
<dbReference type="GO" id="GO:0046872">
    <property type="term" value="F:metal ion binding"/>
    <property type="evidence" value="ECO:0007669"/>
    <property type="project" value="UniProtKB-KW"/>
</dbReference>
<dbReference type="HAMAP" id="MF_01274">
    <property type="entry name" value="Pantothen_kinase_3"/>
    <property type="match status" value="1"/>
</dbReference>
<keyword evidence="10 16" id="KW-0418">Kinase</keyword>
<comment type="similarity">
    <text evidence="14 16">Belongs to the type III pantothenate kinase family.</text>
</comment>
<accession>A0A0D1MPN8</accession>
<evidence type="ECO:0000256" key="16">
    <source>
        <dbReference type="HAMAP-Rule" id="MF_01274"/>
    </source>
</evidence>
<evidence type="ECO:0000256" key="9">
    <source>
        <dbReference type="ARBA" id="ARBA00022741"/>
    </source>
</evidence>
<sequence length="265" mass="28213">MLLAVDAGNTNVVFALVDMSEAGARTIKARWRIATDPRRTADEYAVWLSQLLALEGYDRSQIDAVIIATVVPRALHNLQVLSSKYFGSEALIAGRTPVEWGITIDVDEPATLGADRAVNTIAAHALHPGDLIVIDFGTATTFDSSDYSGAYKGGIIAPGINLSLDALVSAAAKLPRIAIEAPKGNGSVIGRNTVDQMNIGIYWGYIAMIEGLVARMKAEIGRPAKVIATGGLATLFEQHTDVFDVIEPDLTIQGLAIMYQNAHIG</sequence>
<evidence type="ECO:0000256" key="13">
    <source>
        <dbReference type="ARBA" id="ARBA00022993"/>
    </source>
</evidence>
<evidence type="ECO:0000256" key="14">
    <source>
        <dbReference type="ARBA" id="ARBA00038036"/>
    </source>
</evidence>
<dbReference type="EMBL" id="JXTP01000018">
    <property type="protein sequence ID" value="KIU29371.1"/>
    <property type="molecule type" value="Genomic_DNA"/>
</dbReference>
<evidence type="ECO:0000256" key="3">
    <source>
        <dbReference type="ARBA" id="ARBA00004496"/>
    </source>
</evidence>
<organism evidence="17 18">
    <name type="scientific">Sphingomonas melonis</name>
    <dbReference type="NCBI Taxonomy" id="152682"/>
    <lineage>
        <taxon>Bacteria</taxon>
        <taxon>Pseudomonadati</taxon>
        <taxon>Pseudomonadota</taxon>
        <taxon>Alphaproteobacteria</taxon>
        <taxon>Sphingomonadales</taxon>
        <taxon>Sphingomonadaceae</taxon>
        <taxon>Sphingomonas</taxon>
    </lineage>
</organism>
<dbReference type="GO" id="GO:0005524">
    <property type="term" value="F:ATP binding"/>
    <property type="evidence" value="ECO:0007669"/>
    <property type="project" value="UniProtKB-UniRule"/>
</dbReference>
<dbReference type="NCBIfam" id="NF009855">
    <property type="entry name" value="PRK13321.1"/>
    <property type="match status" value="1"/>
</dbReference>
<evidence type="ECO:0000256" key="8">
    <source>
        <dbReference type="ARBA" id="ARBA00022679"/>
    </source>
</evidence>
<comment type="cofactor">
    <cofactor evidence="16">
        <name>NH4(+)</name>
        <dbReference type="ChEBI" id="CHEBI:28938"/>
    </cofactor>
    <cofactor evidence="16">
        <name>K(+)</name>
        <dbReference type="ChEBI" id="CHEBI:29103"/>
    </cofactor>
    <text evidence="16">A monovalent cation. Ammonium or potassium.</text>
</comment>
<comment type="caution">
    <text evidence="16">Lacks conserved residue(s) required for the propagation of feature annotation.</text>
</comment>
<dbReference type="UniPathway" id="UPA00241">
    <property type="reaction ID" value="UER00352"/>
</dbReference>
<keyword evidence="11 16" id="KW-0067">ATP-binding</keyword>
<dbReference type="NCBIfam" id="NF009844">
    <property type="entry name" value="PRK13318.1-2"/>
    <property type="match status" value="1"/>
</dbReference>
<dbReference type="SUPFAM" id="SSF53067">
    <property type="entry name" value="Actin-like ATPase domain"/>
    <property type="match status" value="2"/>
</dbReference>
<name>A0A0D1MPN8_9SPHN</name>
<protein>
    <recommendedName>
        <fullName evidence="15 16">Type III pantothenate kinase</fullName>
        <ecNumber evidence="6 16">2.7.1.33</ecNumber>
    </recommendedName>
    <alternativeName>
        <fullName evidence="16">PanK-III</fullName>
    </alternativeName>
    <alternativeName>
        <fullName evidence="16">Pantothenic acid kinase</fullName>
    </alternativeName>
</protein>
<evidence type="ECO:0000256" key="10">
    <source>
        <dbReference type="ARBA" id="ARBA00022777"/>
    </source>
</evidence>
<dbReference type="NCBIfam" id="TIGR00671">
    <property type="entry name" value="baf"/>
    <property type="match status" value="1"/>
</dbReference>
<feature type="binding site" evidence="16">
    <location>
        <begin position="6"/>
        <end position="13"/>
    </location>
    <ligand>
        <name>ATP</name>
        <dbReference type="ChEBI" id="CHEBI:30616"/>
    </ligand>
</feature>
<evidence type="ECO:0000256" key="12">
    <source>
        <dbReference type="ARBA" id="ARBA00022958"/>
    </source>
</evidence>
<dbReference type="PANTHER" id="PTHR34265:SF1">
    <property type="entry name" value="TYPE III PANTOTHENATE KINASE"/>
    <property type="match status" value="1"/>
</dbReference>
<dbReference type="InterPro" id="IPR043129">
    <property type="entry name" value="ATPase_NBD"/>
</dbReference>
<evidence type="ECO:0000256" key="2">
    <source>
        <dbReference type="ARBA" id="ARBA00001958"/>
    </source>
</evidence>
<feature type="binding site" evidence="16">
    <location>
        <position position="135"/>
    </location>
    <ligand>
        <name>K(+)</name>
        <dbReference type="ChEBI" id="CHEBI:29103"/>
    </ligand>
</feature>
<evidence type="ECO:0000256" key="7">
    <source>
        <dbReference type="ARBA" id="ARBA00022490"/>
    </source>
</evidence>
<dbReference type="GO" id="GO:0015937">
    <property type="term" value="P:coenzyme A biosynthetic process"/>
    <property type="evidence" value="ECO:0007669"/>
    <property type="project" value="UniProtKB-UniRule"/>
</dbReference>
<evidence type="ECO:0000256" key="5">
    <source>
        <dbReference type="ARBA" id="ARBA00011738"/>
    </source>
</evidence>
<keyword evidence="7 16" id="KW-0963">Cytoplasm</keyword>
<feature type="binding site" evidence="16">
    <location>
        <position position="138"/>
    </location>
    <ligand>
        <name>ATP</name>
        <dbReference type="ChEBI" id="CHEBI:30616"/>
    </ligand>
</feature>
<feature type="active site" description="Proton acceptor" evidence="16">
    <location>
        <position position="115"/>
    </location>
</feature>
<feature type="binding site" evidence="16">
    <location>
        <position position="193"/>
    </location>
    <ligand>
        <name>substrate</name>
    </ligand>
</feature>
<dbReference type="GO" id="GO:0005737">
    <property type="term" value="C:cytoplasm"/>
    <property type="evidence" value="ECO:0007669"/>
    <property type="project" value="UniProtKB-SubCell"/>
</dbReference>
<evidence type="ECO:0000256" key="6">
    <source>
        <dbReference type="ARBA" id="ARBA00012102"/>
    </source>
</evidence>
<comment type="subunit">
    <text evidence="5 16">Homodimer.</text>
</comment>
<keyword evidence="8 16" id="KW-0808">Transferase</keyword>
<evidence type="ECO:0000256" key="15">
    <source>
        <dbReference type="ARBA" id="ARBA00040883"/>
    </source>
</evidence>
<evidence type="ECO:0000313" key="17">
    <source>
        <dbReference type="EMBL" id="KIU29371.1"/>
    </source>
</evidence>